<dbReference type="InterPro" id="IPR022742">
    <property type="entry name" value="Hydrolase_4"/>
</dbReference>
<feature type="compositionally biased region" description="Basic residues" evidence="1">
    <location>
        <begin position="1"/>
        <end position="11"/>
    </location>
</feature>
<dbReference type="AlphaFoldDB" id="A0A6B1D217"/>
<sequence length="374" mass="42188">MSPQPGRRKRKANDAVTTRSGRRRPTPQILTQTAKTMAQPLKVKDKRPADAVKKQIDYVDQTFEYNVKYCPSEEEYTISDSLAPARNPYAGFEHSTGYLRSESGLPVFYGLWRPSWATRGVVLILHGLGEHSGRYRHLVGALLQAGYTVYAHDHQGFGRSGGPRCYVQGFHDYLSDISQVVSMARRRSPSLPCCLYGHSMGGLIGLLYLMDVPGAVDFSVIASPSLRSHGLSLFNRILKRILESVHRVRPQMTFRQRGSLDTLSRDWEEVQLAMRDSLGVPLRSARWVVEFFETMQEVSDRANEIRLPILMMQGLADAVVVPSATQEFFARIGSTDKSLRLFEGYYHELHNDLGREKPIGAVLDWLNARFPATD</sequence>
<protein>
    <submittedName>
        <fullName evidence="3">Lysophospholipase</fullName>
    </submittedName>
</protein>
<accession>A0A6B1D217</accession>
<dbReference type="PANTHER" id="PTHR11614">
    <property type="entry name" value="PHOSPHOLIPASE-RELATED"/>
    <property type="match status" value="1"/>
</dbReference>
<dbReference type="InterPro" id="IPR029058">
    <property type="entry name" value="AB_hydrolase_fold"/>
</dbReference>
<dbReference type="Pfam" id="PF12146">
    <property type="entry name" value="Hydrolase_4"/>
    <property type="match status" value="1"/>
</dbReference>
<dbReference type="SUPFAM" id="SSF53474">
    <property type="entry name" value="alpha/beta-Hydrolases"/>
    <property type="match status" value="1"/>
</dbReference>
<comment type="caution">
    <text evidence="3">The sequence shown here is derived from an EMBL/GenBank/DDBJ whole genome shotgun (WGS) entry which is preliminary data.</text>
</comment>
<name>A0A6B1D217_9CHLR</name>
<feature type="domain" description="Serine aminopeptidase S33" evidence="2">
    <location>
        <begin position="118"/>
        <end position="353"/>
    </location>
</feature>
<dbReference type="Gene3D" id="3.40.50.1820">
    <property type="entry name" value="alpha/beta hydrolase"/>
    <property type="match status" value="1"/>
</dbReference>
<evidence type="ECO:0000259" key="2">
    <source>
        <dbReference type="Pfam" id="PF12146"/>
    </source>
</evidence>
<reference evidence="3" key="1">
    <citation type="submission" date="2019-09" db="EMBL/GenBank/DDBJ databases">
        <title>Characterisation of the sponge microbiome using genome-centric metagenomics.</title>
        <authorList>
            <person name="Engelberts J.P."/>
            <person name="Robbins S.J."/>
            <person name="De Goeij J.M."/>
            <person name="Aranda M."/>
            <person name="Bell S.C."/>
            <person name="Webster N.S."/>
        </authorList>
    </citation>
    <scope>NUCLEOTIDE SEQUENCE</scope>
    <source>
        <strain evidence="3">SB0661_bin_32</strain>
    </source>
</reference>
<evidence type="ECO:0000313" key="3">
    <source>
        <dbReference type="EMBL" id="MYC93609.1"/>
    </source>
</evidence>
<feature type="region of interest" description="Disordered" evidence="1">
    <location>
        <begin position="1"/>
        <end position="28"/>
    </location>
</feature>
<proteinExistence type="predicted"/>
<organism evidence="3">
    <name type="scientific">Caldilineaceae bacterium SB0661_bin_32</name>
    <dbReference type="NCBI Taxonomy" id="2605255"/>
    <lineage>
        <taxon>Bacteria</taxon>
        <taxon>Bacillati</taxon>
        <taxon>Chloroflexota</taxon>
        <taxon>Caldilineae</taxon>
        <taxon>Caldilineales</taxon>
        <taxon>Caldilineaceae</taxon>
    </lineage>
</organism>
<dbReference type="PRINTS" id="PR00111">
    <property type="entry name" value="ABHYDROLASE"/>
</dbReference>
<dbReference type="InterPro" id="IPR051044">
    <property type="entry name" value="MAG_DAG_Lipase"/>
</dbReference>
<dbReference type="EMBL" id="VXMH01000009">
    <property type="protein sequence ID" value="MYC93609.1"/>
    <property type="molecule type" value="Genomic_DNA"/>
</dbReference>
<gene>
    <name evidence="3" type="ORF">F4X14_01445</name>
</gene>
<evidence type="ECO:0000256" key="1">
    <source>
        <dbReference type="SAM" id="MobiDB-lite"/>
    </source>
</evidence>
<dbReference type="InterPro" id="IPR000073">
    <property type="entry name" value="AB_hydrolase_1"/>
</dbReference>